<protein>
    <recommendedName>
        <fullName evidence="6">Transmembrane protein 62</fullName>
    </recommendedName>
</protein>
<name>A0AAV2JI22_KNICA</name>
<keyword evidence="5" id="KW-1185">Reference proteome</keyword>
<sequence length="470" mass="52288">MSLDSVNNYFRKYSAHQEIGSFHHVHRTSFGNYSFVCADATLTPGPKRPYNFFGILNQSQVQVLDSFRLQSLSSNQSIWFGHYTTSTIVSPAPGVRTLMRSALAYLCGHLHTLGGLVPVLHSRHPQGTLELELGDWMDNRRFRVVALDHDLLSFSDVTFDLWPVVVITNPKDAQYVHPGLEPLERIGKSTHIRLLVFSDVPVSSVLVRVDGKDLGPARSAQGPLYVLQWDPSLYSTGLHTISITAQDSSGRSVVKQQHFSLEDNLTLSFGFVQSFILLTDHHVLGKVAFAVTVLLNVGALLLFRRTRFTGVQPKGLVSSCCSSLQLLSQRNWFYYSLLLFNLSTAFGPWFVGEMIDGHSGACFSFGVVIDGHFLEGSLTYVVGVIQMLFYNMPLTLYLCWTLHHRCSGLRPPSLRPPSLPGSVCGHVTMLLLLCWQLHSCYFLLETYGLTALLLSPTRTWALGLGFCSSA</sequence>
<dbReference type="AlphaFoldDB" id="A0AAV2JI22"/>
<dbReference type="EMBL" id="OZ035834">
    <property type="protein sequence ID" value="CAL1576250.1"/>
    <property type="molecule type" value="Genomic_DNA"/>
</dbReference>
<feature type="domain" description="TMEM62 Ig-like" evidence="2">
    <location>
        <begin position="162"/>
        <end position="262"/>
    </location>
</feature>
<reference evidence="4 5" key="1">
    <citation type="submission" date="2024-04" db="EMBL/GenBank/DDBJ databases">
        <authorList>
            <person name="Waldvogel A.-M."/>
            <person name="Schoenle A."/>
        </authorList>
    </citation>
    <scope>NUCLEOTIDE SEQUENCE [LARGE SCALE GENOMIC DNA]</scope>
</reference>
<evidence type="ECO:0000256" key="1">
    <source>
        <dbReference type="SAM" id="Phobius"/>
    </source>
</evidence>
<proteinExistence type="predicted"/>
<keyword evidence="1" id="KW-1133">Transmembrane helix</keyword>
<dbReference type="Pfam" id="PF24394">
    <property type="entry name" value="TMEM62_C"/>
    <property type="match status" value="1"/>
</dbReference>
<feature type="domain" description="TMEM62 C-terminal" evidence="3">
    <location>
        <begin position="289"/>
        <end position="407"/>
    </location>
</feature>
<keyword evidence="1" id="KW-0472">Membrane</keyword>
<dbReference type="InterPro" id="IPR029052">
    <property type="entry name" value="Metallo-depent_PP-like"/>
</dbReference>
<dbReference type="PANTHER" id="PTHR14795">
    <property type="entry name" value="HELICASE RELATED"/>
    <property type="match status" value="1"/>
</dbReference>
<feature type="transmembrane region" description="Helical" evidence="1">
    <location>
        <begin position="283"/>
        <end position="303"/>
    </location>
</feature>
<dbReference type="Pfam" id="PF24384">
    <property type="entry name" value="Ig_TMM62"/>
    <property type="match status" value="1"/>
</dbReference>
<evidence type="ECO:0008006" key="6">
    <source>
        <dbReference type="Google" id="ProtNLM"/>
    </source>
</evidence>
<dbReference type="SUPFAM" id="SSF56300">
    <property type="entry name" value="Metallo-dependent phosphatases"/>
    <property type="match status" value="1"/>
</dbReference>
<dbReference type="Proteomes" id="UP001497482">
    <property type="component" value="Chromosome 12"/>
</dbReference>
<evidence type="ECO:0000313" key="4">
    <source>
        <dbReference type="EMBL" id="CAL1576250.1"/>
    </source>
</evidence>
<dbReference type="InterPro" id="IPR056230">
    <property type="entry name" value="TMEM62_C"/>
</dbReference>
<evidence type="ECO:0000259" key="2">
    <source>
        <dbReference type="Pfam" id="PF24384"/>
    </source>
</evidence>
<organism evidence="4 5">
    <name type="scientific">Knipowitschia caucasica</name>
    <name type="common">Caucasian dwarf goby</name>
    <name type="synonym">Pomatoschistus caucasicus</name>
    <dbReference type="NCBI Taxonomy" id="637954"/>
    <lineage>
        <taxon>Eukaryota</taxon>
        <taxon>Metazoa</taxon>
        <taxon>Chordata</taxon>
        <taxon>Craniata</taxon>
        <taxon>Vertebrata</taxon>
        <taxon>Euteleostomi</taxon>
        <taxon>Actinopterygii</taxon>
        <taxon>Neopterygii</taxon>
        <taxon>Teleostei</taxon>
        <taxon>Neoteleostei</taxon>
        <taxon>Acanthomorphata</taxon>
        <taxon>Gobiaria</taxon>
        <taxon>Gobiiformes</taxon>
        <taxon>Gobioidei</taxon>
        <taxon>Gobiidae</taxon>
        <taxon>Gobiinae</taxon>
        <taxon>Knipowitschia</taxon>
    </lineage>
</organism>
<dbReference type="PANTHER" id="PTHR14795:SF0">
    <property type="entry name" value="TRANSMEMBRANE PROTEIN 62"/>
    <property type="match status" value="1"/>
</dbReference>
<feature type="transmembrane region" description="Helical" evidence="1">
    <location>
        <begin position="380"/>
        <end position="402"/>
    </location>
</feature>
<keyword evidence="1" id="KW-0812">Transmembrane</keyword>
<feature type="transmembrane region" description="Helical" evidence="1">
    <location>
        <begin position="332"/>
        <end position="351"/>
    </location>
</feature>
<evidence type="ECO:0000313" key="5">
    <source>
        <dbReference type="Proteomes" id="UP001497482"/>
    </source>
</evidence>
<accession>A0AAV2JI22</accession>
<evidence type="ECO:0000259" key="3">
    <source>
        <dbReference type="Pfam" id="PF24394"/>
    </source>
</evidence>
<gene>
    <name evidence="4" type="ORF">KC01_LOCUS7696</name>
</gene>
<dbReference type="InterPro" id="IPR056229">
    <property type="entry name" value="Ig_TMM62"/>
</dbReference>